<accession>C7ZKR2</accession>
<sequence length="138" mass="15898">MPFRFSSRLAKSVKAKCRTISTQYADYRRNRKIAKSTNSPVAQSPQPQHGAANPAWQGEPYRFANDPDDWEKHLSSEVESEYGSEYGREDSISVQEEDLRCEYDVDAFIDWWLYKSYLLRQISSSSILGCQTGVKVLF</sequence>
<evidence type="ECO:0000256" key="1">
    <source>
        <dbReference type="SAM" id="MobiDB-lite"/>
    </source>
</evidence>
<dbReference type="OrthoDB" id="5076775at2759"/>
<organism evidence="2 3">
    <name type="scientific">Fusarium vanettenii (strain ATCC MYA-4622 / CBS 123669 / FGSC 9596 / NRRL 45880 / 77-13-4)</name>
    <name type="common">Fusarium solani subsp. pisi</name>
    <dbReference type="NCBI Taxonomy" id="660122"/>
    <lineage>
        <taxon>Eukaryota</taxon>
        <taxon>Fungi</taxon>
        <taxon>Dikarya</taxon>
        <taxon>Ascomycota</taxon>
        <taxon>Pezizomycotina</taxon>
        <taxon>Sordariomycetes</taxon>
        <taxon>Hypocreomycetidae</taxon>
        <taxon>Hypocreales</taxon>
        <taxon>Nectriaceae</taxon>
        <taxon>Fusarium</taxon>
        <taxon>Fusarium solani species complex</taxon>
        <taxon>Fusarium vanettenii</taxon>
    </lineage>
</organism>
<keyword evidence="3" id="KW-1185">Reference proteome</keyword>
<dbReference type="HOGENOM" id="CLU_1855807_0_0_1"/>
<protein>
    <submittedName>
        <fullName evidence="2">Uncharacterized protein</fullName>
    </submittedName>
</protein>
<name>C7ZKR2_FUSV7</name>
<dbReference type="Proteomes" id="UP000005206">
    <property type="component" value="Chromosome 6"/>
</dbReference>
<reference evidence="2 3" key="1">
    <citation type="journal article" date="2009" name="PLoS Genet.">
        <title>The genome of Nectria haematococca: contribution of supernumerary chromosomes to gene expansion.</title>
        <authorList>
            <person name="Coleman J.J."/>
            <person name="Rounsley S.D."/>
            <person name="Rodriguez-Carres M."/>
            <person name="Kuo A."/>
            <person name="Wasmann C.C."/>
            <person name="Grimwood J."/>
            <person name="Schmutz J."/>
            <person name="Taga M."/>
            <person name="White G.J."/>
            <person name="Zhou S."/>
            <person name="Schwartz D.C."/>
            <person name="Freitag M."/>
            <person name="Ma L.J."/>
            <person name="Danchin E.G."/>
            <person name="Henrissat B."/>
            <person name="Coutinho P.M."/>
            <person name="Nelson D.R."/>
            <person name="Straney D."/>
            <person name="Napoli C.A."/>
            <person name="Barker B.M."/>
            <person name="Gribskov M."/>
            <person name="Rep M."/>
            <person name="Kroken S."/>
            <person name="Molnar I."/>
            <person name="Rensing C."/>
            <person name="Kennell J.C."/>
            <person name="Zamora J."/>
            <person name="Farman M.L."/>
            <person name="Selker E.U."/>
            <person name="Salamov A."/>
            <person name="Shapiro H."/>
            <person name="Pangilinan J."/>
            <person name="Lindquist E."/>
            <person name="Lamers C."/>
            <person name="Grigoriev I.V."/>
            <person name="Geiser D.M."/>
            <person name="Covert S.F."/>
            <person name="Temporini E."/>
            <person name="Vanetten H.D."/>
        </authorList>
    </citation>
    <scope>NUCLEOTIDE SEQUENCE [LARGE SCALE GENOMIC DNA]</scope>
    <source>
        <strain evidence="3">ATCC MYA-4622 / CBS 123669 / FGSC 9596 / NRRL 45880 / 77-13-4</strain>
    </source>
</reference>
<proteinExistence type="predicted"/>
<dbReference type="InParanoid" id="C7ZKR2"/>
<dbReference type="EMBL" id="GG698941">
    <property type="protein sequence ID" value="EEU35378.1"/>
    <property type="molecule type" value="Genomic_DNA"/>
</dbReference>
<dbReference type="RefSeq" id="XP_003041091.1">
    <property type="nucleotide sequence ID" value="XM_003041045.1"/>
</dbReference>
<dbReference type="GeneID" id="9675544"/>
<feature type="compositionally biased region" description="Polar residues" evidence="1">
    <location>
        <begin position="35"/>
        <end position="47"/>
    </location>
</feature>
<dbReference type="AlphaFoldDB" id="C7ZKR2"/>
<gene>
    <name evidence="2" type="ORF">NECHADRAFT_81313</name>
</gene>
<feature type="region of interest" description="Disordered" evidence="1">
    <location>
        <begin position="29"/>
        <end position="90"/>
    </location>
</feature>
<evidence type="ECO:0000313" key="3">
    <source>
        <dbReference type="Proteomes" id="UP000005206"/>
    </source>
</evidence>
<dbReference type="VEuPathDB" id="FungiDB:NECHADRAFT_81313"/>
<evidence type="ECO:0000313" key="2">
    <source>
        <dbReference type="EMBL" id="EEU35378.1"/>
    </source>
</evidence>
<dbReference type="KEGG" id="nhe:NECHADRAFT_81313"/>